<keyword evidence="2" id="KW-1185">Reference proteome</keyword>
<proteinExistence type="predicted"/>
<comment type="caution">
    <text evidence="1">The sequence shown here is derived from an EMBL/GenBank/DDBJ whole genome shotgun (WGS) entry which is preliminary data.</text>
</comment>
<evidence type="ECO:0000313" key="2">
    <source>
        <dbReference type="Proteomes" id="UP001472677"/>
    </source>
</evidence>
<gene>
    <name evidence="1" type="ORF">V6N12_006094</name>
</gene>
<sequence>MLHNCNHKQLVDYLDDLFLCICVPCYQCDMNNGERYEEGCSIKDAENAKTDMIGYVGIPSVRSQAS</sequence>
<dbReference type="EMBL" id="JBBPBM010000009">
    <property type="protein sequence ID" value="KAK8567511.1"/>
    <property type="molecule type" value="Genomic_DNA"/>
</dbReference>
<evidence type="ECO:0000313" key="1">
    <source>
        <dbReference type="EMBL" id="KAK8567511.1"/>
    </source>
</evidence>
<name>A0ABR2EWZ7_9ROSI</name>
<accession>A0ABR2EWZ7</accession>
<protein>
    <submittedName>
        <fullName evidence="1">Uncharacterized protein</fullName>
    </submittedName>
</protein>
<dbReference type="Proteomes" id="UP001472677">
    <property type="component" value="Unassembled WGS sequence"/>
</dbReference>
<reference evidence="1 2" key="1">
    <citation type="journal article" date="2024" name="G3 (Bethesda)">
        <title>Genome assembly of Hibiscus sabdariffa L. provides insights into metabolisms of medicinal natural products.</title>
        <authorList>
            <person name="Kim T."/>
        </authorList>
    </citation>
    <scope>NUCLEOTIDE SEQUENCE [LARGE SCALE GENOMIC DNA]</scope>
    <source>
        <strain evidence="1">TK-2024</strain>
        <tissue evidence="1">Old leaves</tissue>
    </source>
</reference>
<organism evidence="1 2">
    <name type="scientific">Hibiscus sabdariffa</name>
    <name type="common">roselle</name>
    <dbReference type="NCBI Taxonomy" id="183260"/>
    <lineage>
        <taxon>Eukaryota</taxon>
        <taxon>Viridiplantae</taxon>
        <taxon>Streptophyta</taxon>
        <taxon>Embryophyta</taxon>
        <taxon>Tracheophyta</taxon>
        <taxon>Spermatophyta</taxon>
        <taxon>Magnoliopsida</taxon>
        <taxon>eudicotyledons</taxon>
        <taxon>Gunneridae</taxon>
        <taxon>Pentapetalae</taxon>
        <taxon>rosids</taxon>
        <taxon>malvids</taxon>
        <taxon>Malvales</taxon>
        <taxon>Malvaceae</taxon>
        <taxon>Malvoideae</taxon>
        <taxon>Hibiscus</taxon>
    </lineage>
</organism>